<feature type="domain" description="Peptidase M13 N-terminal" evidence="13">
    <location>
        <begin position="90"/>
        <end position="289"/>
    </location>
</feature>
<dbReference type="FunFam" id="3.40.390.10:FF:000076">
    <property type="entry name" value="membrane metallo-endopeptidase-like 1"/>
    <property type="match status" value="1"/>
</dbReference>
<protein>
    <recommendedName>
        <fullName evidence="13">Peptidase M13 N-terminal domain-containing protein</fullName>
    </recommendedName>
</protein>
<comment type="cofactor">
    <cofactor evidence="1">
        <name>Zn(2+)</name>
        <dbReference type="ChEBI" id="CHEBI:29105"/>
    </cofactor>
</comment>
<dbReference type="Gene3D" id="1.10.1380.10">
    <property type="entry name" value="Neutral endopeptidase , domain2"/>
    <property type="match status" value="1"/>
</dbReference>
<evidence type="ECO:0000313" key="15">
    <source>
        <dbReference type="Proteomes" id="UP001329430"/>
    </source>
</evidence>
<reference evidence="14 15" key="1">
    <citation type="journal article" date="2024" name="Insects">
        <title>An Improved Chromosome-Level Genome Assembly of the Firefly Pyrocoelia pectoralis.</title>
        <authorList>
            <person name="Fu X."/>
            <person name="Meyer-Rochow V.B."/>
            <person name="Ballantyne L."/>
            <person name="Zhu X."/>
        </authorList>
    </citation>
    <scope>NUCLEOTIDE SEQUENCE [LARGE SCALE GENOMIC DNA]</scope>
    <source>
        <strain evidence="14">XCY_ONT2</strain>
    </source>
</reference>
<evidence type="ECO:0000256" key="2">
    <source>
        <dbReference type="ARBA" id="ARBA00004401"/>
    </source>
</evidence>
<keyword evidence="9" id="KW-0482">Metalloprotease</keyword>
<organism evidence="14 15">
    <name type="scientific">Pyrocoelia pectoralis</name>
    <dbReference type="NCBI Taxonomy" id="417401"/>
    <lineage>
        <taxon>Eukaryota</taxon>
        <taxon>Metazoa</taxon>
        <taxon>Ecdysozoa</taxon>
        <taxon>Arthropoda</taxon>
        <taxon>Hexapoda</taxon>
        <taxon>Insecta</taxon>
        <taxon>Pterygota</taxon>
        <taxon>Neoptera</taxon>
        <taxon>Endopterygota</taxon>
        <taxon>Coleoptera</taxon>
        <taxon>Polyphaga</taxon>
        <taxon>Elateriformia</taxon>
        <taxon>Elateroidea</taxon>
        <taxon>Lampyridae</taxon>
        <taxon>Lampyrinae</taxon>
        <taxon>Pyrocoelia</taxon>
    </lineage>
</organism>
<dbReference type="Pfam" id="PF05649">
    <property type="entry name" value="Peptidase_M13_N"/>
    <property type="match status" value="1"/>
</dbReference>
<evidence type="ECO:0000256" key="12">
    <source>
        <dbReference type="SAM" id="Phobius"/>
    </source>
</evidence>
<evidence type="ECO:0000256" key="11">
    <source>
        <dbReference type="ARBA" id="ARBA00023180"/>
    </source>
</evidence>
<dbReference type="GO" id="GO:0046872">
    <property type="term" value="F:metal ion binding"/>
    <property type="evidence" value="ECO:0007669"/>
    <property type="project" value="UniProtKB-KW"/>
</dbReference>
<accession>A0AAN7V5G2</accession>
<keyword evidence="8" id="KW-0735">Signal-anchor</keyword>
<dbReference type="InterPro" id="IPR008753">
    <property type="entry name" value="Peptidase_M13_N"/>
</dbReference>
<feature type="transmembrane region" description="Helical" evidence="12">
    <location>
        <begin position="35"/>
        <end position="62"/>
    </location>
</feature>
<dbReference type="InterPro" id="IPR042089">
    <property type="entry name" value="Peptidase_M13_dom_2"/>
</dbReference>
<evidence type="ECO:0000259" key="13">
    <source>
        <dbReference type="Pfam" id="PF05649"/>
    </source>
</evidence>
<dbReference type="PROSITE" id="PS51885">
    <property type="entry name" value="NEPRILYSIN"/>
    <property type="match status" value="1"/>
</dbReference>
<dbReference type="GO" id="GO:0005886">
    <property type="term" value="C:plasma membrane"/>
    <property type="evidence" value="ECO:0007669"/>
    <property type="project" value="UniProtKB-SubCell"/>
</dbReference>
<keyword evidence="11" id="KW-0325">Glycoprotein</keyword>
<dbReference type="InterPro" id="IPR000718">
    <property type="entry name" value="Peptidase_M13"/>
</dbReference>
<keyword evidence="10" id="KW-1015">Disulfide bond</keyword>
<keyword evidence="12" id="KW-1133">Transmembrane helix</keyword>
<evidence type="ECO:0000256" key="5">
    <source>
        <dbReference type="ARBA" id="ARBA00022723"/>
    </source>
</evidence>
<comment type="caution">
    <text evidence="14">The sequence shown here is derived from an EMBL/GenBank/DDBJ whole genome shotgun (WGS) entry which is preliminary data.</text>
</comment>
<keyword evidence="6" id="KW-0378">Hydrolase</keyword>
<dbReference type="SUPFAM" id="SSF55486">
    <property type="entry name" value="Metalloproteases ('zincins'), catalytic domain"/>
    <property type="match status" value="1"/>
</dbReference>
<dbReference type="PANTHER" id="PTHR11733">
    <property type="entry name" value="ZINC METALLOPROTEASE FAMILY M13 NEPRILYSIN-RELATED"/>
    <property type="match status" value="1"/>
</dbReference>
<comment type="subcellular location">
    <subcellularLocation>
        <location evidence="2">Cell membrane</location>
        <topology evidence="2">Single-pass type II membrane protein</topology>
    </subcellularLocation>
</comment>
<evidence type="ECO:0000256" key="6">
    <source>
        <dbReference type="ARBA" id="ARBA00022801"/>
    </source>
</evidence>
<evidence type="ECO:0000256" key="8">
    <source>
        <dbReference type="ARBA" id="ARBA00022968"/>
    </source>
</evidence>
<evidence type="ECO:0000256" key="3">
    <source>
        <dbReference type="ARBA" id="ARBA00007357"/>
    </source>
</evidence>
<dbReference type="EMBL" id="JAVRBK010000009">
    <property type="protein sequence ID" value="KAK5639438.1"/>
    <property type="molecule type" value="Genomic_DNA"/>
</dbReference>
<comment type="similarity">
    <text evidence="3">Belongs to the peptidase M13 family.</text>
</comment>
<keyword evidence="15" id="KW-1185">Reference proteome</keyword>
<dbReference type="AlphaFoldDB" id="A0AAN7V5G2"/>
<dbReference type="Proteomes" id="UP001329430">
    <property type="component" value="Chromosome 9"/>
</dbReference>
<sequence length="354" mass="39903">MKYTVSISGLPKNIDSLSIDQVGNSKRRMNNSIKFTVLIFLSTSVILISTGAVVLLGIPMLAGKGQLCVTTQCVNTASRILRAMDKTVDPCKDFYQYACGGWIRSNPVPDWTATWDRLAELRELLIEQMRQLLEVGDGSLNKTSESSGVRKARIMYRTCMDADKVGQSLDPLGKILKAMGLHEHPSLFNNTDFDWLFTIAKARRLLGVSLLYGFNVAEDVRNSSTNKIVIEQTAPGFGERYLLNPQKFSAEIKHYKLYILAMLKEYGTKFNDSFADNVISFSTEIAKVLLVFVMKAKLVFLFQIYISHISCCYSVNKYEGHSVHLYTLNKTLRSICIRLFNENEVHHTQSSGYT</sequence>
<evidence type="ECO:0000256" key="1">
    <source>
        <dbReference type="ARBA" id="ARBA00001947"/>
    </source>
</evidence>
<evidence type="ECO:0000313" key="14">
    <source>
        <dbReference type="EMBL" id="KAK5639438.1"/>
    </source>
</evidence>
<dbReference type="GO" id="GO:0016485">
    <property type="term" value="P:protein processing"/>
    <property type="evidence" value="ECO:0007669"/>
    <property type="project" value="TreeGrafter"/>
</dbReference>
<keyword evidence="7" id="KW-0862">Zinc</keyword>
<gene>
    <name evidence="14" type="ORF">RI129_011930</name>
</gene>
<evidence type="ECO:0000256" key="7">
    <source>
        <dbReference type="ARBA" id="ARBA00022833"/>
    </source>
</evidence>
<proteinExistence type="inferred from homology"/>
<evidence type="ECO:0000256" key="10">
    <source>
        <dbReference type="ARBA" id="ARBA00023157"/>
    </source>
</evidence>
<dbReference type="GO" id="GO:0004222">
    <property type="term" value="F:metalloendopeptidase activity"/>
    <property type="evidence" value="ECO:0007669"/>
    <property type="project" value="InterPro"/>
</dbReference>
<name>A0AAN7V5G2_9COLE</name>
<evidence type="ECO:0000256" key="9">
    <source>
        <dbReference type="ARBA" id="ARBA00023049"/>
    </source>
</evidence>
<dbReference type="PANTHER" id="PTHR11733:SF133">
    <property type="entry name" value="PHOSPHATE-REGULATING NEUTRAL ENDOPEPTIDASE PHEX"/>
    <property type="match status" value="1"/>
</dbReference>
<keyword evidence="4" id="KW-0645">Protease</keyword>
<keyword evidence="5" id="KW-0479">Metal-binding</keyword>
<keyword evidence="12" id="KW-0472">Membrane</keyword>
<keyword evidence="12" id="KW-0812">Transmembrane</keyword>
<evidence type="ECO:0000256" key="4">
    <source>
        <dbReference type="ARBA" id="ARBA00022670"/>
    </source>
</evidence>